<evidence type="ECO:0000313" key="1">
    <source>
        <dbReference type="EMBL" id="DAE31801.1"/>
    </source>
</evidence>
<proteinExistence type="predicted"/>
<reference evidence="1" key="1">
    <citation type="journal article" date="2021" name="Proc. Natl. Acad. Sci. U.S.A.">
        <title>A Catalog of Tens of Thousands of Viruses from Human Metagenomes Reveals Hidden Associations with Chronic Diseases.</title>
        <authorList>
            <person name="Tisza M.J."/>
            <person name="Buck C.B."/>
        </authorList>
    </citation>
    <scope>NUCLEOTIDE SEQUENCE</scope>
    <source>
        <strain evidence="1">CtBM815</strain>
    </source>
</reference>
<accession>A0A8S5RL17</accession>
<sequence length="30" mass="3548">MFLETPFNRKNIRVRIHLTIYVALCFAPAL</sequence>
<name>A0A8S5RL17_9VIRU</name>
<protein>
    <submittedName>
        <fullName evidence="1">Uncharacterized protein</fullName>
    </submittedName>
</protein>
<organism evidence="1">
    <name type="scientific">virus sp. ctBM815</name>
    <dbReference type="NCBI Taxonomy" id="2825806"/>
    <lineage>
        <taxon>Viruses</taxon>
    </lineage>
</organism>
<dbReference type="EMBL" id="BK059109">
    <property type="protein sequence ID" value="DAE31801.1"/>
    <property type="molecule type" value="Genomic_DNA"/>
</dbReference>